<keyword evidence="3" id="KW-1185">Reference proteome</keyword>
<comment type="caution">
    <text evidence="2">The sequence shown here is derived from an EMBL/GenBank/DDBJ whole genome shotgun (WGS) entry which is preliminary data.</text>
</comment>
<protein>
    <recommendedName>
        <fullName evidence="1">Spore protein YkvP/CgeB glycosyl transferase-like domain-containing protein</fullName>
    </recommendedName>
</protein>
<evidence type="ECO:0000313" key="3">
    <source>
        <dbReference type="Proteomes" id="UP000249524"/>
    </source>
</evidence>
<sequence>MRWLLIKGHSLYGGTRLFIDSATEALRKLGHECDVLDLAETADPRALLEASATVLKPDAIFSIGVLGEYREPSGRSLAEAFGAPHLLWHVDYLLGQFARLEQTPPQTRLLVVDPTQADAVRATYGEARHPDVRFFPHPAVGAPGPDDVDAAAFQAARPIPLLWCGGFQRPEDAWGNVPAELRRPLREAVDIALSEEWTPPHLAADQALRAHGVNTADPRERWKLKIASCVQDVVRSTRRTEFLKALAKAGLPVHICGEGWQRHLYRFKNATFEGPVEMTRMVELMRRSRVVLNTNANFGAGSHERVFSAALAGAAPFSDHSRYYDRAFAPGEIALFRWKDLPGAMANLRALVDDPERAFEIGRAAKARAVGHHTWDERLPLILEAAEAARIAA</sequence>
<dbReference type="InterPro" id="IPR055259">
    <property type="entry name" value="YkvP/CgeB_Glyco_trans-like"/>
</dbReference>
<dbReference type="SUPFAM" id="SSF53756">
    <property type="entry name" value="UDP-Glycosyltransferase/glycogen phosphorylase"/>
    <property type="match status" value="1"/>
</dbReference>
<gene>
    <name evidence="2" type="ORF">DJ019_02660</name>
</gene>
<dbReference type="RefSeq" id="WP_111274425.1">
    <property type="nucleotide sequence ID" value="NZ_QFYS01000001.1"/>
</dbReference>
<dbReference type="Pfam" id="PF13524">
    <property type="entry name" value="Glyco_trans_1_2"/>
    <property type="match status" value="1"/>
</dbReference>
<organism evidence="2 3">
    <name type="scientific">Phenylobacterium kunshanense</name>
    <dbReference type="NCBI Taxonomy" id="1445034"/>
    <lineage>
        <taxon>Bacteria</taxon>
        <taxon>Pseudomonadati</taxon>
        <taxon>Pseudomonadota</taxon>
        <taxon>Alphaproteobacteria</taxon>
        <taxon>Caulobacterales</taxon>
        <taxon>Caulobacteraceae</taxon>
        <taxon>Phenylobacterium</taxon>
    </lineage>
</organism>
<feature type="domain" description="Spore protein YkvP/CgeB glycosyl transferase-like" evidence="1">
    <location>
        <begin position="239"/>
        <end position="383"/>
    </location>
</feature>
<dbReference type="EMBL" id="QFYS01000001">
    <property type="protein sequence ID" value="RAK68933.1"/>
    <property type="molecule type" value="Genomic_DNA"/>
</dbReference>
<proteinExistence type="predicted"/>
<dbReference type="AlphaFoldDB" id="A0A328BPA9"/>
<name>A0A328BPA9_9CAUL</name>
<reference evidence="2 3" key="1">
    <citation type="submission" date="2018-05" db="EMBL/GenBank/DDBJ databases">
        <authorList>
            <person name="Lanie J.A."/>
            <person name="Ng W.-L."/>
            <person name="Kazmierczak K.M."/>
            <person name="Andrzejewski T.M."/>
            <person name="Davidsen T.M."/>
            <person name="Wayne K.J."/>
            <person name="Tettelin H."/>
            <person name="Glass J.I."/>
            <person name="Rusch D."/>
            <person name="Podicherti R."/>
            <person name="Tsui H.-C.T."/>
            <person name="Winkler M.E."/>
        </authorList>
    </citation>
    <scope>NUCLEOTIDE SEQUENCE [LARGE SCALE GENOMIC DNA]</scope>
    <source>
        <strain evidence="2 3">BUT-10</strain>
    </source>
</reference>
<evidence type="ECO:0000259" key="1">
    <source>
        <dbReference type="Pfam" id="PF13524"/>
    </source>
</evidence>
<dbReference type="Proteomes" id="UP000249524">
    <property type="component" value="Unassembled WGS sequence"/>
</dbReference>
<dbReference type="OrthoDB" id="5756516at2"/>
<evidence type="ECO:0000313" key="2">
    <source>
        <dbReference type="EMBL" id="RAK68933.1"/>
    </source>
</evidence>
<accession>A0A328BPA9</accession>